<dbReference type="Proteomes" id="UP000199648">
    <property type="component" value="Unassembled WGS sequence"/>
</dbReference>
<evidence type="ECO:0000259" key="5">
    <source>
        <dbReference type="Pfam" id="PF24827"/>
    </source>
</evidence>
<reference evidence="6 7" key="1">
    <citation type="submission" date="2016-10" db="EMBL/GenBank/DDBJ databases">
        <authorList>
            <person name="de Groot N.N."/>
        </authorList>
    </citation>
    <scope>NUCLEOTIDE SEQUENCE [LARGE SCALE GENOMIC DNA]</scope>
    <source>
        <strain evidence="6 7">HLD2</strain>
    </source>
</reference>
<gene>
    <name evidence="6" type="ORF">SAMN03097708_01644</name>
</gene>
<dbReference type="Gene3D" id="3.40.630.10">
    <property type="entry name" value="Zn peptidases"/>
    <property type="match status" value="1"/>
</dbReference>
<dbReference type="OrthoDB" id="9782876at2"/>
<evidence type="ECO:0000256" key="3">
    <source>
        <dbReference type="ARBA" id="ARBA00022801"/>
    </source>
</evidence>
<dbReference type="STRING" id="415747.SAMN03097708_01644"/>
<evidence type="ECO:0000313" key="6">
    <source>
        <dbReference type="EMBL" id="SCZ58242.1"/>
    </source>
</evidence>
<comment type="cofactor">
    <cofactor evidence="1">
        <name>Zn(2+)</name>
        <dbReference type="ChEBI" id="CHEBI:29105"/>
    </cofactor>
</comment>
<dbReference type="GO" id="GO:0046872">
    <property type="term" value="F:metal ion binding"/>
    <property type="evidence" value="ECO:0007669"/>
    <property type="project" value="UniProtKB-KW"/>
</dbReference>
<dbReference type="GO" id="GO:0016788">
    <property type="term" value="F:hydrolase activity, acting on ester bonds"/>
    <property type="evidence" value="ECO:0007669"/>
    <property type="project" value="InterPro"/>
</dbReference>
<dbReference type="AlphaFoldDB" id="A0A1G5Q9A9"/>
<proteinExistence type="predicted"/>
<sequence length="340" mass="37679">MHEPKLEQLEGLPDGLLSRPASRLHEILEGPTLIHLPGRRDEPLVVTVLLHGNEDTGWEAVRALLDQYAGHTLPRSLSLFIGNVAAARHGLRHLEGQPDFNRIWKGGDGPEHRLAAEVLDAVGRRRPFASIDVHNNTGLNPHYGCINRLDHRYLHLATLFSRTVVYFIRPDAVQSMAMARLCPAVTVECGKPGQSANTGHVLEYLDAVLNMAALPDHPVAPHDYDLFHTVATVKVPEDVSFSFRDASAQLLFEPDLDELNFRELPAGTTLAYANGAGARVEARNEKGDPVTEHFFTVIEGELRTRLPIMPSMLTLDDCVIRQDCLCYLMERLPPIAAPET</sequence>
<evidence type="ECO:0000313" key="7">
    <source>
        <dbReference type="Proteomes" id="UP000199648"/>
    </source>
</evidence>
<evidence type="ECO:0000256" key="2">
    <source>
        <dbReference type="ARBA" id="ARBA00022723"/>
    </source>
</evidence>
<dbReference type="InterPro" id="IPR055438">
    <property type="entry name" value="AstE_AspA_cat"/>
</dbReference>
<name>A0A1G5Q9A9_9GAMM</name>
<organism evidence="6 7">
    <name type="scientific">Thiohalomonas denitrificans</name>
    <dbReference type="NCBI Taxonomy" id="415747"/>
    <lineage>
        <taxon>Bacteria</taxon>
        <taxon>Pseudomonadati</taxon>
        <taxon>Pseudomonadota</taxon>
        <taxon>Gammaproteobacteria</taxon>
        <taxon>Thiohalomonadales</taxon>
        <taxon>Thiohalomonadaceae</taxon>
        <taxon>Thiohalomonas</taxon>
    </lineage>
</organism>
<keyword evidence="7" id="KW-1185">Reference proteome</keyword>
<dbReference type="CDD" id="cd06256">
    <property type="entry name" value="M14_ASTE_ASPA-like"/>
    <property type="match status" value="1"/>
</dbReference>
<dbReference type="SUPFAM" id="SSF53187">
    <property type="entry name" value="Zn-dependent exopeptidases"/>
    <property type="match status" value="1"/>
</dbReference>
<keyword evidence="2" id="KW-0479">Metal-binding</keyword>
<dbReference type="Pfam" id="PF24827">
    <property type="entry name" value="AstE_AspA_cat"/>
    <property type="match status" value="1"/>
</dbReference>
<feature type="domain" description="Succinylglutamate desuccinylase/Aspartoacylase catalytic" evidence="5">
    <location>
        <begin position="50"/>
        <end position="192"/>
    </location>
</feature>
<keyword evidence="3" id="KW-0378">Hydrolase</keyword>
<evidence type="ECO:0000256" key="4">
    <source>
        <dbReference type="ARBA" id="ARBA00022833"/>
    </source>
</evidence>
<dbReference type="RefSeq" id="WP_092995182.1">
    <property type="nucleotide sequence ID" value="NZ_FMWD01000004.1"/>
</dbReference>
<protein>
    <submittedName>
        <fullName evidence="6">Succinylglutamate desuccinylase</fullName>
    </submittedName>
</protein>
<accession>A0A1G5Q9A9</accession>
<keyword evidence="4" id="KW-0862">Zinc</keyword>
<evidence type="ECO:0000256" key="1">
    <source>
        <dbReference type="ARBA" id="ARBA00001947"/>
    </source>
</evidence>
<dbReference type="EMBL" id="FMWD01000004">
    <property type="protein sequence ID" value="SCZ58242.1"/>
    <property type="molecule type" value="Genomic_DNA"/>
</dbReference>